<dbReference type="InterPro" id="IPR007833">
    <property type="entry name" value="Capsule_polysaccharide_synth"/>
</dbReference>
<dbReference type="Proteomes" id="UP001241747">
    <property type="component" value="Unassembled WGS sequence"/>
</dbReference>
<dbReference type="Gene3D" id="3.40.50.2000">
    <property type="entry name" value="Glycogen Phosphorylase B"/>
    <property type="match status" value="1"/>
</dbReference>
<dbReference type="EMBL" id="JAUSVY010000003">
    <property type="protein sequence ID" value="MDQ0504872.1"/>
    <property type="molecule type" value="Genomic_DNA"/>
</dbReference>
<proteinExistence type="predicted"/>
<accession>A0ABU0LCQ2</accession>
<dbReference type="SUPFAM" id="SSF53756">
    <property type="entry name" value="UDP-Glycosyltransferase/glycogen phosphorylase"/>
    <property type="match status" value="1"/>
</dbReference>
<organism evidence="1 2">
    <name type="scientific">Xanthobacter agilis</name>
    <dbReference type="NCBI Taxonomy" id="47492"/>
    <lineage>
        <taxon>Bacteria</taxon>
        <taxon>Pseudomonadati</taxon>
        <taxon>Pseudomonadota</taxon>
        <taxon>Alphaproteobacteria</taxon>
        <taxon>Hyphomicrobiales</taxon>
        <taxon>Xanthobacteraceae</taxon>
        <taxon>Xanthobacter</taxon>
    </lineage>
</organism>
<gene>
    <name evidence="1" type="ORF">QOZ94_001654</name>
</gene>
<evidence type="ECO:0000313" key="1">
    <source>
        <dbReference type="EMBL" id="MDQ0504872.1"/>
    </source>
</evidence>
<keyword evidence="2" id="KW-1185">Reference proteome</keyword>
<evidence type="ECO:0000313" key="2">
    <source>
        <dbReference type="Proteomes" id="UP001241747"/>
    </source>
</evidence>
<dbReference type="RefSeq" id="WP_237344746.1">
    <property type="nucleotide sequence ID" value="NZ_JABWGX010000005.1"/>
</dbReference>
<comment type="caution">
    <text evidence="1">The sequence shown here is derived from an EMBL/GenBank/DDBJ whole genome shotgun (WGS) entry which is preliminary data.</text>
</comment>
<protein>
    <recommendedName>
        <fullName evidence="3">Capsule polysaccharide biosynthesis protein</fullName>
    </recommendedName>
</protein>
<sequence length="590" mass="62977">MTGDESAANAALLAGTARAAGLEVVTVPFWSDDAHAARDAGAPTLLDGGFDFAPRLSDFAFHARYGFSPDLIELSAHSLAIGDARIDNLLTESVWSQQLRGVAGRAIAVMADLAPDVVFVPHGAEVLSRLLAETAAHLAIPYLYWESPFFPGYHFVDPFAPHFFRGAHRIDRTWAGVAAAEDGAVARARDFIARARAERITKYRQTTAPAELEALRGWLGERAGPVLFVPGQIAFDASITVSLRDYPNLGRIYRAVFAAMPPGWRVIFKPHPRGPDADRAEGLPEHVRLVRQVSIHDLFPLCDVVALHSSNVGLEALMAGRPVIAWGDPYYGRKGLTLDIADGADLGRVLAAGPPVPPDPGKVAALVGHILEQGLVRQGDGAALRQRIAEASSVAPEPRLPWYGAPIRRLAAAGVALNRALAANRGMATALRTLPRDDRATLEQRFGPRALRRHCRGAPRLEVWGLLRRLAVARAFGARLGCKVRFDALDLQAVHDPAAALEDLAARARLGARLVLVRRRPPSGRIIQQISGADAVGMLAEAAPDLVVDVFGWSGAGPLPAAPGEAEALLLLRPAGASPLTGADRAVLAR</sequence>
<reference evidence="1 2" key="1">
    <citation type="submission" date="2023-07" db="EMBL/GenBank/DDBJ databases">
        <title>Genomic Encyclopedia of Type Strains, Phase IV (KMG-IV): sequencing the most valuable type-strain genomes for metagenomic binning, comparative biology and taxonomic classification.</title>
        <authorList>
            <person name="Goeker M."/>
        </authorList>
    </citation>
    <scope>NUCLEOTIDE SEQUENCE [LARGE SCALE GENOMIC DNA]</scope>
    <source>
        <strain evidence="1 2">DSM 3770</strain>
    </source>
</reference>
<dbReference type="Pfam" id="PF05159">
    <property type="entry name" value="Capsule_synth"/>
    <property type="match status" value="1"/>
</dbReference>
<name>A0ABU0LCQ2_XANAG</name>
<evidence type="ECO:0008006" key="3">
    <source>
        <dbReference type="Google" id="ProtNLM"/>
    </source>
</evidence>